<dbReference type="GO" id="GO:0006281">
    <property type="term" value="P:DNA repair"/>
    <property type="evidence" value="ECO:0007669"/>
    <property type="project" value="InterPro"/>
</dbReference>
<feature type="region of interest" description="Disordered" evidence="1">
    <location>
        <begin position="1"/>
        <end position="30"/>
    </location>
</feature>
<accession>A0A2T0SMV1</accession>
<dbReference type="PANTHER" id="PTHR39465">
    <property type="entry name" value="DNA LIGASE D, 3'-PHOSPHOESTERASE DOMAIN"/>
    <property type="match status" value="1"/>
</dbReference>
<dbReference type="GO" id="GO:0003910">
    <property type="term" value="F:DNA ligase (ATP) activity"/>
    <property type="evidence" value="ECO:0007669"/>
    <property type="project" value="InterPro"/>
</dbReference>
<sequence length="365" mass="39598">MADLSEYRRKRDPGRTPEPVPDPAVLPHGDDDTFVIQEHHASSLHWDVRLERGGVLVSWAVPKGLPPEPGTIRLAVRTEDHPVEYAEFSGVIPKGEYGGGEMFLWDRGRYETVKWSDREVDVVLHGDRVEGEFVFFRREGSGGASKDWMVRRRHVAARSDWESLPEDLRPMLPTAGSLPADDAGWSYEFAWDGARVLARVEGGRVTLSTGSGEDVTAAYPELQGLGARLGMTQAVLDGVVVAFDGGRPSAEALRRRVGVDSTARARKLAKATPVTLLVVDVLHLEGRSTLGLAHSDRRVLLEELELAGRHWLTPPSFPGDGAAVVEAGREQGLSGVVAKRSDSPYSPGARSADWVVVAIGPGGGR</sequence>
<dbReference type="EMBL" id="PVTF01000015">
    <property type="protein sequence ID" value="PRY34728.1"/>
    <property type="molecule type" value="Genomic_DNA"/>
</dbReference>
<organism evidence="4 5">
    <name type="scientific">Umezawaea tangerina</name>
    <dbReference type="NCBI Taxonomy" id="84725"/>
    <lineage>
        <taxon>Bacteria</taxon>
        <taxon>Bacillati</taxon>
        <taxon>Actinomycetota</taxon>
        <taxon>Actinomycetes</taxon>
        <taxon>Pseudonocardiales</taxon>
        <taxon>Pseudonocardiaceae</taxon>
        <taxon>Umezawaea</taxon>
    </lineage>
</organism>
<evidence type="ECO:0000256" key="1">
    <source>
        <dbReference type="SAM" id="MobiDB-lite"/>
    </source>
</evidence>
<dbReference type="SUPFAM" id="SSF56091">
    <property type="entry name" value="DNA ligase/mRNA capping enzyme, catalytic domain"/>
    <property type="match status" value="1"/>
</dbReference>
<feature type="domain" description="DNA ligase D 3'-phosphoesterase" evidence="3">
    <location>
        <begin position="37"/>
        <end position="137"/>
    </location>
</feature>
<dbReference type="Pfam" id="PF13298">
    <property type="entry name" value="LigD_N"/>
    <property type="match status" value="1"/>
</dbReference>
<reference evidence="4 5" key="1">
    <citation type="submission" date="2018-03" db="EMBL/GenBank/DDBJ databases">
        <title>Genomic Encyclopedia of Archaeal and Bacterial Type Strains, Phase II (KMG-II): from individual species to whole genera.</title>
        <authorList>
            <person name="Goeker M."/>
        </authorList>
    </citation>
    <scope>NUCLEOTIDE SEQUENCE [LARGE SCALE GENOMIC DNA]</scope>
    <source>
        <strain evidence="4 5">DSM 44720</strain>
    </source>
</reference>
<dbReference type="GO" id="GO:0006310">
    <property type="term" value="P:DNA recombination"/>
    <property type="evidence" value="ECO:0007669"/>
    <property type="project" value="InterPro"/>
</dbReference>
<dbReference type="InterPro" id="IPR012310">
    <property type="entry name" value="DNA_ligase_ATP-dep_cent"/>
</dbReference>
<evidence type="ECO:0000313" key="5">
    <source>
        <dbReference type="Proteomes" id="UP000239494"/>
    </source>
</evidence>
<feature type="compositionally biased region" description="Basic and acidic residues" evidence="1">
    <location>
        <begin position="1"/>
        <end position="15"/>
    </location>
</feature>
<dbReference type="InterPro" id="IPR014144">
    <property type="entry name" value="LigD_PE_domain"/>
</dbReference>
<dbReference type="GO" id="GO:0005524">
    <property type="term" value="F:ATP binding"/>
    <property type="evidence" value="ECO:0007669"/>
    <property type="project" value="InterPro"/>
</dbReference>
<gene>
    <name evidence="4" type="ORF">CLV43_1154</name>
</gene>
<dbReference type="Gene3D" id="3.30.1490.70">
    <property type="match status" value="1"/>
</dbReference>
<dbReference type="PANTHER" id="PTHR39465:SF1">
    <property type="entry name" value="DNA LIGASE D 3'-PHOSPHOESTERASE DOMAIN-CONTAINING PROTEIN"/>
    <property type="match status" value="1"/>
</dbReference>
<dbReference type="RefSeq" id="WP_106194052.1">
    <property type="nucleotide sequence ID" value="NZ_PVTF01000015.1"/>
</dbReference>
<comment type="caution">
    <text evidence="4">The sequence shown here is derived from an EMBL/GenBank/DDBJ whole genome shotgun (WGS) entry which is preliminary data.</text>
</comment>
<dbReference type="CDD" id="cd07906">
    <property type="entry name" value="Adenylation_DNA_ligase_LigD_LigC"/>
    <property type="match status" value="1"/>
</dbReference>
<evidence type="ECO:0000259" key="3">
    <source>
        <dbReference type="Pfam" id="PF13298"/>
    </source>
</evidence>
<keyword evidence="5" id="KW-1185">Reference proteome</keyword>
<feature type="domain" description="ATP-dependent DNA ligase family profile" evidence="2">
    <location>
        <begin position="183"/>
        <end position="355"/>
    </location>
</feature>
<dbReference type="NCBIfam" id="TIGR02777">
    <property type="entry name" value="LigD_PE_dom"/>
    <property type="match status" value="1"/>
</dbReference>
<proteinExistence type="predicted"/>
<name>A0A2T0SMV1_9PSEU</name>
<dbReference type="Proteomes" id="UP000239494">
    <property type="component" value="Unassembled WGS sequence"/>
</dbReference>
<dbReference type="Gene3D" id="3.30.470.30">
    <property type="entry name" value="DNA ligase/mRNA capping enzyme"/>
    <property type="match status" value="1"/>
</dbReference>
<dbReference type="OrthoDB" id="9802472at2"/>
<evidence type="ECO:0000259" key="2">
    <source>
        <dbReference type="Pfam" id="PF01068"/>
    </source>
</evidence>
<dbReference type="AlphaFoldDB" id="A0A2T0SMV1"/>
<protein>
    <submittedName>
        <fullName evidence="4">Bifunctional non-homologous end joining protein LigD</fullName>
    </submittedName>
</protein>
<dbReference type="Pfam" id="PF01068">
    <property type="entry name" value="DNA_ligase_A_M"/>
    <property type="match status" value="1"/>
</dbReference>
<evidence type="ECO:0000313" key="4">
    <source>
        <dbReference type="EMBL" id="PRY34728.1"/>
    </source>
</evidence>